<proteinExistence type="predicted"/>
<dbReference type="AlphaFoldDB" id="A0AAV6UZF1"/>
<evidence type="ECO:0000313" key="2">
    <source>
        <dbReference type="EMBL" id="KAG8189058.1"/>
    </source>
</evidence>
<keyword evidence="3" id="KW-1185">Reference proteome</keyword>
<sequence length="72" mass="8227">MDRKDKQKRKQKSKPGHTKQDRKKSSPADKHKSSPSQQSGVQEVFSIQSSSPGDKESPRSLQKCRERNLTTF</sequence>
<comment type="caution">
    <text evidence="2">The sequence shown here is derived from an EMBL/GenBank/DDBJ whole genome shotgun (WGS) entry which is preliminary data.</text>
</comment>
<dbReference type="Proteomes" id="UP000827092">
    <property type="component" value="Unassembled WGS sequence"/>
</dbReference>
<gene>
    <name evidence="2" type="ORF">JTE90_025490</name>
</gene>
<feature type="compositionally biased region" description="Polar residues" evidence="1">
    <location>
        <begin position="34"/>
        <end position="52"/>
    </location>
</feature>
<feature type="region of interest" description="Disordered" evidence="1">
    <location>
        <begin position="1"/>
        <end position="72"/>
    </location>
</feature>
<name>A0AAV6UZF1_9ARAC</name>
<feature type="compositionally biased region" description="Basic and acidic residues" evidence="1">
    <location>
        <begin position="23"/>
        <end position="32"/>
    </location>
</feature>
<evidence type="ECO:0000313" key="3">
    <source>
        <dbReference type="Proteomes" id="UP000827092"/>
    </source>
</evidence>
<organism evidence="2 3">
    <name type="scientific">Oedothorax gibbosus</name>
    <dbReference type="NCBI Taxonomy" id="931172"/>
    <lineage>
        <taxon>Eukaryota</taxon>
        <taxon>Metazoa</taxon>
        <taxon>Ecdysozoa</taxon>
        <taxon>Arthropoda</taxon>
        <taxon>Chelicerata</taxon>
        <taxon>Arachnida</taxon>
        <taxon>Araneae</taxon>
        <taxon>Araneomorphae</taxon>
        <taxon>Entelegynae</taxon>
        <taxon>Araneoidea</taxon>
        <taxon>Linyphiidae</taxon>
        <taxon>Erigoninae</taxon>
        <taxon>Oedothorax</taxon>
    </lineage>
</organism>
<feature type="compositionally biased region" description="Basic residues" evidence="1">
    <location>
        <begin position="1"/>
        <end position="22"/>
    </location>
</feature>
<evidence type="ECO:0000256" key="1">
    <source>
        <dbReference type="SAM" id="MobiDB-lite"/>
    </source>
</evidence>
<protein>
    <submittedName>
        <fullName evidence="2">Uncharacterized protein</fullName>
    </submittedName>
</protein>
<dbReference type="EMBL" id="JAFNEN010000222">
    <property type="protein sequence ID" value="KAG8189058.1"/>
    <property type="molecule type" value="Genomic_DNA"/>
</dbReference>
<reference evidence="2 3" key="1">
    <citation type="journal article" date="2022" name="Nat. Ecol. Evol.">
        <title>A masculinizing supergene underlies an exaggerated male reproductive morph in a spider.</title>
        <authorList>
            <person name="Hendrickx F."/>
            <person name="De Corte Z."/>
            <person name="Sonet G."/>
            <person name="Van Belleghem S.M."/>
            <person name="Kostlbacher S."/>
            <person name="Vangestel C."/>
        </authorList>
    </citation>
    <scope>NUCLEOTIDE SEQUENCE [LARGE SCALE GENOMIC DNA]</scope>
    <source>
        <strain evidence="2">W744_W776</strain>
    </source>
</reference>
<accession>A0AAV6UZF1</accession>
<feature type="compositionally biased region" description="Basic and acidic residues" evidence="1">
    <location>
        <begin position="53"/>
        <end position="72"/>
    </location>
</feature>